<gene>
    <name evidence="1" type="ORF">FCC1311_081291</name>
</gene>
<evidence type="ECO:0000313" key="1">
    <source>
        <dbReference type="EMBL" id="GBG34980.1"/>
    </source>
</evidence>
<sequence length="123" mass="13824">MPRLKLPLTAPSSSGKRVLALPFYLALIVVMRKHYERVNGDLVNEVLKDVQARELLVNTALIDESLIDAFGISNRATRPGREQWERPGTATLCVCSRRFAPELWKSKALAHWANVAQLPNEFA</sequence>
<evidence type="ECO:0000313" key="2">
    <source>
        <dbReference type="Proteomes" id="UP000241890"/>
    </source>
</evidence>
<protein>
    <submittedName>
        <fullName evidence="1">Uncharacterized protein</fullName>
    </submittedName>
</protein>
<dbReference type="Proteomes" id="UP000241890">
    <property type="component" value="Unassembled WGS sequence"/>
</dbReference>
<proteinExistence type="predicted"/>
<dbReference type="AlphaFoldDB" id="A0A2R5GVW0"/>
<accession>A0A2R5GVW0</accession>
<dbReference type="InParanoid" id="A0A2R5GVW0"/>
<reference evidence="1 2" key="1">
    <citation type="submission" date="2017-12" db="EMBL/GenBank/DDBJ databases">
        <title>Sequencing, de novo assembly and annotation of complete genome of a new Thraustochytrid species, strain FCC1311.</title>
        <authorList>
            <person name="Sedici K."/>
            <person name="Godart F."/>
            <person name="Aiese Cigliano R."/>
            <person name="Sanseverino W."/>
            <person name="Barakat M."/>
            <person name="Ortet P."/>
            <person name="Marechal E."/>
            <person name="Cagnac O."/>
            <person name="Amato A."/>
        </authorList>
    </citation>
    <scope>NUCLEOTIDE SEQUENCE [LARGE SCALE GENOMIC DNA]</scope>
</reference>
<organism evidence="1 2">
    <name type="scientific">Hondaea fermentalgiana</name>
    <dbReference type="NCBI Taxonomy" id="2315210"/>
    <lineage>
        <taxon>Eukaryota</taxon>
        <taxon>Sar</taxon>
        <taxon>Stramenopiles</taxon>
        <taxon>Bigyra</taxon>
        <taxon>Labyrinthulomycetes</taxon>
        <taxon>Thraustochytrida</taxon>
        <taxon>Thraustochytriidae</taxon>
        <taxon>Hondaea</taxon>
    </lineage>
</organism>
<name>A0A2R5GVW0_9STRA</name>
<dbReference type="EMBL" id="BEYU01000241">
    <property type="protein sequence ID" value="GBG34980.1"/>
    <property type="molecule type" value="Genomic_DNA"/>
</dbReference>
<comment type="caution">
    <text evidence="1">The sequence shown here is derived from an EMBL/GenBank/DDBJ whole genome shotgun (WGS) entry which is preliminary data.</text>
</comment>
<keyword evidence="2" id="KW-1185">Reference proteome</keyword>